<feature type="domain" description="Ig-like" evidence="3">
    <location>
        <begin position="56"/>
        <end position="148"/>
    </location>
</feature>
<comment type="caution">
    <text evidence="4">The sequence shown here is derived from an EMBL/GenBank/DDBJ whole genome shotgun (WGS) entry which is preliminary data.</text>
</comment>
<keyword evidence="2" id="KW-0812">Transmembrane</keyword>
<feature type="domain" description="Ig-like" evidence="3">
    <location>
        <begin position="245"/>
        <end position="337"/>
    </location>
</feature>
<evidence type="ECO:0000313" key="5">
    <source>
        <dbReference type="Proteomes" id="UP001488805"/>
    </source>
</evidence>
<sequence length="740" mass="80728">MNLTGDLSQKNCTTLFSSLITNYSDKYYFRIENRPFLGTASCDPLQITVRDSPPSPRIEISGDLKEKESVSISCSASTPCPHSPPKLTWNLQQDPHIMTEENTDRTFTTKIQKNITLSDEHDGFIITCSARYPVNEGKDVKTSEETTTLNVSYAPKDTSASISPPGSVSAGSWVNLTCSSRAKPPVSRFTWFKISKDGPVNVSEGDFYSFNVTDGGVYHCVATNVLGNQTSSEIRLAIKDSPPSPRIEISGDVKEKESVSISCSASTPCPHSPPKLTWNLQQDPHIMTEENTGRTFTTKIQKNITLSDEHDGFIITCSARYPVNEGKDVKTSEETTTLNVSYAPKDTSASISPPGSVSAGSWVNLTCSSRANPPVSRFTWFKISKDGPVNVSEGDFYSFNVTDGGVYHCVATNVLGNQTSSEILLTIKESPPSPRIEISGDLKEKESVSISCSASTPCPHSPPKLTWNLQQDPHIMTEENTDRTFTTKIQKNITLSDEHDGFIITCSARYPVNEGKDVKTSEETTTLNVSYAPKDTSASISPPGSVSAGSWVNLTCSSRAKPPVSRFTWFKISKDGPVNVSEGDFYSFNVTDGGVYHCVATNELGNQTSSEILLTIKGEQQLESLSPWIAVVGGIIVLICAGVAIWWFKSKRSTSQQTQSLTAEEPAVQQPARATETETGDIHYGEINFSNWRPEPSSASVQDSGQQEDTLYAQVKVSKTVKSFTQTADSPEDLYAQVLK</sequence>
<dbReference type="AlphaFoldDB" id="A0AAW1F0M6"/>
<feature type="transmembrane region" description="Helical" evidence="2">
    <location>
        <begin position="625"/>
        <end position="648"/>
    </location>
</feature>
<feature type="domain" description="Ig-like" evidence="3">
    <location>
        <begin position="155"/>
        <end position="237"/>
    </location>
</feature>
<dbReference type="InterPro" id="IPR003599">
    <property type="entry name" value="Ig_sub"/>
</dbReference>
<dbReference type="SMART" id="SM00408">
    <property type="entry name" value="IGc2"/>
    <property type="match status" value="3"/>
</dbReference>
<keyword evidence="5" id="KW-1185">Reference proteome</keyword>
<keyword evidence="2" id="KW-1133">Transmembrane helix</keyword>
<dbReference type="PANTHER" id="PTHR46484:SF8">
    <property type="entry name" value="B-CELL RECEPTOR CD22-LIKE-RELATED"/>
    <property type="match status" value="1"/>
</dbReference>
<accession>A0AAW1F0M6</accession>
<dbReference type="Proteomes" id="UP001488805">
    <property type="component" value="Unassembled WGS sequence"/>
</dbReference>
<dbReference type="SMART" id="SM00409">
    <property type="entry name" value="IG"/>
    <property type="match status" value="6"/>
</dbReference>
<evidence type="ECO:0000256" key="1">
    <source>
        <dbReference type="SAM" id="MobiDB-lite"/>
    </source>
</evidence>
<gene>
    <name evidence="4" type="ORF">VZT92_014449</name>
</gene>
<evidence type="ECO:0000259" key="3">
    <source>
        <dbReference type="PROSITE" id="PS50835"/>
    </source>
</evidence>
<dbReference type="SUPFAM" id="SSF48726">
    <property type="entry name" value="Immunoglobulin"/>
    <property type="match status" value="6"/>
</dbReference>
<reference evidence="4 5" key="1">
    <citation type="journal article" date="2024" name="Genome Biol. Evol.">
        <title>Chromosome-level genome assembly of the viviparous eelpout Zoarces viviparus.</title>
        <authorList>
            <person name="Fuhrmann N."/>
            <person name="Brasseur M.V."/>
            <person name="Bakowski C.E."/>
            <person name="Podsiadlowski L."/>
            <person name="Prost S."/>
            <person name="Krehenwinkel H."/>
            <person name="Mayer C."/>
        </authorList>
    </citation>
    <scope>NUCLEOTIDE SEQUENCE [LARGE SCALE GENOMIC DNA]</scope>
    <source>
        <strain evidence="4">NO-MEL_2022_Ind0_liver</strain>
    </source>
</reference>
<protein>
    <recommendedName>
        <fullName evidence="3">Ig-like domain-containing protein</fullName>
    </recommendedName>
</protein>
<feature type="domain" description="Ig-like" evidence="3">
    <location>
        <begin position="533"/>
        <end position="615"/>
    </location>
</feature>
<dbReference type="Pfam" id="PF13895">
    <property type="entry name" value="Ig_2"/>
    <property type="match status" value="3"/>
</dbReference>
<dbReference type="PANTHER" id="PTHR46484">
    <property type="entry name" value="SI:CH211-171H4.5-RELATED"/>
    <property type="match status" value="1"/>
</dbReference>
<organism evidence="4 5">
    <name type="scientific">Zoarces viviparus</name>
    <name type="common">Viviparous eelpout</name>
    <name type="synonym">Blennius viviparus</name>
    <dbReference type="NCBI Taxonomy" id="48416"/>
    <lineage>
        <taxon>Eukaryota</taxon>
        <taxon>Metazoa</taxon>
        <taxon>Chordata</taxon>
        <taxon>Craniata</taxon>
        <taxon>Vertebrata</taxon>
        <taxon>Euteleostomi</taxon>
        <taxon>Actinopterygii</taxon>
        <taxon>Neopterygii</taxon>
        <taxon>Teleostei</taxon>
        <taxon>Neoteleostei</taxon>
        <taxon>Acanthomorphata</taxon>
        <taxon>Eupercaria</taxon>
        <taxon>Perciformes</taxon>
        <taxon>Cottioidei</taxon>
        <taxon>Zoarcales</taxon>
        <taxon>Zoarcidae</taxon>
        <taxon>Zoarcinae</taxon>
        <taxon>Zoarces</taxon>
    </lineage>
</organism>
<dbReference type="Gene3D" id="2.60.40.10">
    <property type="entry name" value="Immunoglobulins"/>
    <property type="match status" value="6"/>
</dbReference>
<feature type="region of interest" description="Disordered" evidence="1">
    <location>
        <begin position="658"/>
        <end position="680"/>
    </location>
</feature>
<dbReference type="InterPro" id="IPR007110">
    <property type="entry name" value="Ig-like_dom"/>
</dbReference>
<keyword evidence="2" id="KW-0472">Membrane</keyword>
<dbReference type="InterPro" id="IPR036179">
    <property type="entry name" value="Ig-like_dom_sf"/>
</dbReference>
<feature type="domain" description="Ig-like" evidence="3">
    <location>
        <begin position="344"/>
        <end position="426"/>
    </location>
</feature>
<dbReference type="EMBL" id="JBCEZU010000112">
    <property type="protein sequence ID" value="KAK9527935.1"/>
    <property type="molecule type" value="Genomic_DNA"/>
</dbReference>
<dbReference type="InterPro" id="IPR013783">
    <property type="entry name" value="Ig-like_fold"/>
</dbReference>
<name>A0AAW1F0M6_ZOAVI</name>
<dbReference type="InterPro" id="IPR003598">
    <property type="entry name" value="Ig_sub2"/>
</dbReference>
<dbReference type="PROSITE" id="PS50835">
    <property type="entry name" value="IG_LIKE"/>
    <property type="match status" value="6"/>
</dbReference>
<feature type="domain" description="Ig-like" evidence="3">
    <location>
        <begin position="434"/>
        <end position="526"/>
    </location>
</feature>
<proteinExistence type="predicted"/>
<evidence type="ECO:0000256" key="2">
    <source>
        <dbReference type="SAM" id="Phobius"/>
    </source>
</evidence>
<evidence type="ECO:0000313" key="4">
    <source>
        <dbReference type="EMBL" id="KAK9527935.1"/>
    </source>
</evidence>